<evidence type="ECO:0000313" key="3">
    <source>
        <dbReference type="Proteomes" id="UP000274504"/>
    </source>
</evidence>
<accession>A0A158QG88</accession>
<evidence type="ECO:0000256" key="1">
    <source>
        <dbReference type="SAM" id="MobiDB-lite"/>
    </source>
</evidence>
<proteinExistence type="predicted"/>
<gene>
    <name evidence="2" type="ORF">HDID_LOCUS10197</name>
</gene>
<reference evidence="4" key="1">
    <citation type="submission" date="2016-04" db="UniProtKB">
        <authorList>
            <consortium name="WormBaseParasite"/>
        </authorList>
    </citation>
    <scope>IDENTIFICATION</scope>
</reference>
<organism evidence="4">
    <name type="scientific">Hymenolepis diminuta</name>
    <name type="common">Rat tapeworm</name>
    <dbReference type="NCBI Taxonomy" id="6216"/>
    <lineage>
        <taxon>Eukaryota</taxon>
        <taxon>Metazoa</taxon>
        <taxon>Spiralia</taxon>
        <taxon>Lophotrochozoa</taxon>
        <taxon>Platyhelminthes</taxon>
        <taxon>Cestoda</taxon>
        <taxon>Eucestoda</taxon>
        <taxon>Cyclophyllidea</taxon>
        <taxon>Hymenolepididae</taxon>
        <taxon>Hymenolepis</taxon>
    </lineage>
</organism>
<feature type="region of interest" description="Disordered" evidence="1">
    <location>
        <begin position="1"/>
        <end position="20"/>
    </location>
</feature>
<dbReference type="Proteomes" id="UP000274504">
    <property type="component" value="Unassembled WGS sequence"/>
</dbReference>
<name>A0A158QG88_HYMDI</name>
<evidence type="ECO:0000313" key="4">
    <source>
        <dbReference type="WBParaSite" id="HDID_0001019901-mRNA-1"/>
    </source>
</evidence>
<dbReference type="AlphaFoldDB" id="A0A158QG88"/>
<feature type="compositionally biased region" description="Gly residues" evidence="1">
    <location>
        <begin position="1"/>
        <end position="14"/>
    </location>
</feature>
<sequence length="282" mass="32020">MTQLVGEGGGGGGENWQWRPFSSMSGEHGGDLLVVLISNGEINQQRRLSLGNKLQDDHGVLYSLECKEVITTTRFLYLLLPQTVAYATLWSEDPQLAVKSRLLSGAVPHCQNPITTAQPPKKALVDGCTKILRARCLYICTSKELEWRGAKQNLDIASLKESQLKDARERGSMFASSRFYQLFANGSEMRGHWRVDHHTSEDDFAPCKMPFPNMSTERRIFTSCVEFVKILSILKQRMLEKRMKFHLTTDYETEPVFMIQAIWLGPLPRLLLLQCPTHMQSD</sequence>
<reference evidence="2 3" key="2">
    <citation type="submission" date="2018-11" db="EMBL/GenBank/DDBJ databases">
        <authorList>
            <consortium name="Pathogen Informatics"/>
        </authorList>
    </citation>
    <scope>NUCLEOTIDE SEQUENCE [LARGE SCALE GENOMIC DNA]</scope>
</reference>
<dbReference type="EMBL" id="UYSG01011564">
    <property type="protein sequence ID" value="VDL62863.1"/>
    <property type="molecule type" value="Genomic_DNA"/>
</dbReference>
<evidence type="ECO:0000313" key="2">
    <source>
        <dbReference type="EMBL" id="VDL62863.1"/>
    </source>
</evidence>
<dbReference type="WBParaSite" id="HDID_0001019901-mRNA-1">
    <property type="protein sequence ID" value="HDID_0001019901-mRNA-1"/>
    <property type="gene ID" value="HDID_0001019901"/>
</dbReference>
<protein>
    <submittedName>
        <fullName evidence="2 4">Uncharacterized protein</fullName>
    </submittedName>
</protein>